<organism evidence="1 2">
    <name type="scientific">Avena sativa</name>
    <name type="common">Oat</name>
    <dbReference type="NCBI Taxonomy" id="4498"/>
    <lineage>
        <taxon>Eukaryota</taxon>
        <taxon>Viridiplantae</taxon>
        <taxon>Streptophyta</taxon>
        <taxon>Embryophyta</taxon>
        <taxon>Tracheophyta</taxon>
        <taxon>Spermatophyta</taxon>
        <taxon>Magnoliopsida</taxon>
        <taxon>Liliopsida</taxon>
        <taxon>Poales</taxon>
        <taxon>Poaceae</taxon>
        <taxon>BOP clade</taxon>
        <taxon>Pooideae</taxon>
        <taxon>Poodae</taxon>
        <taxon>Poeae</taxon>
        <taxon>Poeae Chloroplast Group 1 (Aveneae type)</taxon>
        <taxon>Aveninae</taxon>
        <taxon>Avena</taxon>
    </lineage>
</organism>
<dbReference type="Proteomes" id="UP001732700">
    <property type="component" value="Chromosome 7A"/>
</dbReference>
<accession>A0ACD5ZTP7</accession>
<keyword evidence="2" id="KW-1185">Reference proteome</keyword>
<protein>
    <submittedName>
        <fullName evidence="1">Uncharacterized protein</fullName>
    </submittedName>
</protein>
<sequence>MEPVLTCEEKRWAASLLRAHGAAPVDLRTYLRDSSLAAAKISLDSPPPTPRPSCTPTSAGSKSMDPSVYGMMKNIRAEKAEATQASANKVRREPGSDTTAKSSPLCGKKRRLDEADGKEGEGPPPFPLDCLFPAAEEPSDVATPSFAGILKATHKTISALEELLEQANGELAVVKAELAASKRAAVEREKANVDLAAAKRRAEAELKKVKAELAAVQAGGKCAAGER</sequence>
<dbReference type="EnsemblPlants" id="AVESA.00010b.r2.7AG1205440.1">
    <property type="protein sequence ID" value="AVESA.00010b.r2.7AG1205440.1.CDS"/>
    <property type="gene ID" value="AVESA.00010b.r2.7AG1205440"/>
</dbReference>
<reference evidence="1" key="1">
    <citation type="submission" date="2021-05" db="EMBL/GenBank/DDBJ databases">
        <authorList>
            <person name="Scholz U."/>
            <person name="Mascher M."/>
            <person name="Fiebig A."/>
        </authorList>
    </citation>
    <scope>NUCLEOTIDE SEQUENCE [LARGE SCALE GENOMIC DNA]</scope>
</reference>
<evidence type="ECO:0000313" key="2">
    <source>
        <dbReference type="Proteomes" id="UP001732700"/>
    </source>
</evidence>
<proteinExistence type="predicted"/>
<name>A0ACD5ZTP7_AVESA</name>
<reference evidence="1" key="2">
    <citation type="submission" date="2025-09" db="UniProtKB">
        <authorList>
            <consortium name="EnsemblPlants"/>
        </authorList>
    </citation>
    <scope>IDENTIFICATION</scope>
</reference>
<evidence type="ECO:0000313" key="1">
    <source>
        <dbReference type="EnsemblPlants" id="AVESA.00010b.r2.7AG1205440.1.CDS"/>
    </source>
</evidence>